<keyword evidence="2" id="KW-1185">Reference proteome</keyword>
<feature type="non-terminal residue" evidence="1">
    <location>
        <position position="1"/>
    </location>
</feature>
<accession>F8PGV6</accession>
<dbReference type="InterPro" id="IPR021109">
    <property type="entry name" value="Peptidase_aspartic_dom_sf"/>
</dbReference>
<evidence type="ECO:0000313" key="2">
    <source>
        <dbReference type="Proteomes" id="UP000008063"/>
    </source>
</evidence>
<dbReference type="AlphaFoldDB" id="F8PGV6"/>
<dbReference type="Gene3D" id="2.40.70.10">
    <property type="entry name" value="Acid Proteases"/>
    <property type="match status" value="1"/>
</dbReference>
<dbReference type="Proteomes" id="UP000008063">
    <property type="component" value="Unassembled WGS sequence"/>
</dbReference>
<dbReference type="InParanoid" id="F8PGV6"/>
<reference evidence="2" key="1">
    <citation type="journal article" date="2011" name="Science">
        <title>The plant cell wall-decomposing machinery underlies the functional diversity of forest fungi.</title>
        <authorList>
            <person name="Eastwood D.C."/>
            <person name="Floudas D."/>
            <person name="Binder M."/>
            <person name="Majcherczyk A."/>
            <person name="Schneider P."/>
            <person name="Aerts A."/>
            <person name="Asiegbu F.O."/>
            <person name="Baker S.E."/>
            <person name="Barry K."/>
            <person name="Bendiksby M."/>
            <person name="Blumentritt M."/>
            <person name="Coutinho P.M."/>
            <person name="Cullen D."/>
            <person name="de Vries R.P."/>
            <person name="Gathman A."/>
            <person name="Goodell B."/>
            <person name="Henrissat B."/>
            <person name="Ihrmark K."/>
            <person name="Kauserud H."/>
            <person name="Kohler A."/>
            <person name="LaButti K."/>
            <person name="Lapidus A."/>
            <person name="Lavin J.L."/>
            <person name="Lee Y.-H."/>
            <person name="Lindquist E."/>
            <person name="Lilly W."/>
            <person name="Lucas S."/>
            <person name="Morin E."/>
            <person name="Murat C."/>
            <person name="Oguiza J.A."/>
            <person name="Park J."/>
            <person name="Pisabarro A.G."/>
            <person name="Riley R."/>
            <person name="Rosling A."/>
            <person name="Salamov A."/>
            <person name="Schmidt O."/>
            <person name="Schmutz J."/>
            <person name="Skrede I."/>
            <person name="Stenlid J."/>
            <person name="Wiebenga A."/>
            <person name="Xie X."/>
            <person name="Kuees U."/>
            <person name="Hibbett D.S."/>
            <person name="Hoffmeister D."/>
            <person name="Hoegberg N."/>
            <person name="Martin F."/>
            <person name="Grigoriev I.V."/>
            <person name="Watkinson S.C."/>
        </authorList>
    </citation>
    <scope>NUCLEOTIDE SEQUENCE [LARGE SCALE GENOMIC DNA]</scope>
    <source>
        <strain evidence="2">strain S7.3</strain>
    </source>
</reference>
<organism evidence="2">
    <name type="scientific">Serpula lacrymans var. lacrymans (strain S7.3)</name>
    <name type="common">Dry rot fungus</name>
    <dbReference type="NCBI Taxonomy" id="936435"/>
    <lineage>
        <taxon>Eukaryota</taxon>
        <taxon>Fungi</taxon>
        <taxon>Dikarya</taxon>
        <taxon>Basidiomycota</taxon>
        <taxon>Agaricomycotina</taxon>
        <taxon>Agaricomycetes</taxon>
        <taxon>Agaricomycetidae</taxon>
        <taxon>Boletales</taxon>
        <taxon>Coniophorineae</taxon>
        <taxon>Serpulaceae</taxon>
        <taxon>Serpula</taxon>
    </lineage>
</organism>
<dbReference type="EMBL" id="GL945474">
    <property type="protein sequence ID" value="EGO05436.1"/>
    <property type="molecule type" value="Genomic_DNA"/>
</dbReference>
<name>F8PGV6_SERL3</name>
<evidence type="ECO:0000313" key="1">
    <source>
        <dbReference type="EMBL" id="EGO05436.1"/>
    </source>
</evidence>
<feature type="non-terminal residue" evidence="1">
    <location>
        <position position="77"/>
    </location>
</feature>
<dbReference type="HOGENOM" id="CLU_000384_32_2_1"/>
<protein>
    <submittedName>
        <fullName evidence="1">Uncharacterized protein</fullName>
    </submittedName>
</protein>
<sequence>LQTPITCKNVDETTNKNGKIMHCTYQRVEAGGQNWFTKFLLTELDGEDILIGFPWLKKVNPIINWKDKKLPNSKPTI</sequence>
<proteinExistence type="predicted"/>
<gene>
    <name evidence="1" type="ORF">SERLA73DRAFT_42616</name>
</gene>